<evidence type="ECO:0000256" key="15">
    <source>
        <dbReference type="ARBA" id="ARBA00037843"/>
    </source>
</evidence>
<keyword evidence="14" id="KW-0458">Lysosome</keyword>
<feature type="binding site" evidence="18">
    <location>
        <position position="153"/>
    </location>
    <ligand>
        <name>GTP</name>
        <dbReference type="ChEBI" id="CHEBI:37565"/>
    </ligand>
</feature>
<dbReference type="CDD" id="cd00879">
    <property type="entry name" value="Sar1"/>
    <property type="match status" value="1"/>
</dbReference>
<feature type="binding site" evidence="18">
    <location>
        <position position="51"/>
    </location>
    <ligand>
        <name>GTP</name>
        <dbReference type="ChEBI" id="CHEBI:37565"/>
    </ligand>
</feature>
<dbReference type="EC" id="3.6.5.2" evidence="4"/>
<evidence type="ECO:0000256" key="1">
    <source>
        <dbReference type="ARBA" id="ARBA00004406"/>
    </source>
</evidence>
<dbReference type="SMART" id="SM00177">
    <property type="entry name" value="ARF"/>
    <property type="match status" value="1"/>
</dbReference>
<feature type="binding site" evidence="18">
    <location>
        <position position="55"/>
    </location>
    <ligand>
        <name>GTP</name>
        <dbReference type="ChEBI" id="CHEBI:37565"/>
    </ligand>
</feature>
<dbReference type="SMART" id="SM00178">
    <property type="entry name" value="SAR"/>
    <property type="match status" value="1"/>
</dbReference>
<dbReference type="FunFam" id="3.40.50.300:FF:000161">
    <property type="entry name" value="Small COPII coat GTPase"/>
    <property type="match status" value="1"/>
</dbReference>
<feature type="binding site" evidence="19">
    <location>
        <begin position="150"/>
        <end position="153"/>
    </location>
    <ligand>
        <name>GTP</name>
        <dbReference type="ChEBI" id="CHEBI:37565"/>
    </ligand>
</feature>
<sequence>MYLCANIISVSGKRTNMSFLFDWIYRGFSGVLQFLGLYKKSGKMVFLGLDNAGKTTLLNVLKDGRLAQHVPTWHPTSEELTIAGMTFTTFDLGGHEQARRLWSNYLLAINAVVFIVDCAAHDRLGESKIELDALLQNENISNVPFLVLGNKIDRPEAISEGALRGTFGIDNQVTGKVNTWTLVYTTSDCNRRVKLQCTWRSTVFICINVDNNLLETSLSCRQRLQESEL</sequence>
<dbReference type="PROSITE" id="PS51417">
    <property type="entry name" value="ARF"/>
    <property type="match status" value="1"/>
</dbReference>
<dbReference type="GO" id="GO:0005525">
    <property type="term" value="F:GTP binding"/>
    <property type="evidence" value="ECO:0007669"/>
    <property type="project" value="UniProtKB-KW"/>
</dbReference>
<feature type="binding site" evidence="18">
    <location>
        <position position="54"/>
    </location>
    <ligand>
        <name>GTP</name>
        <dbReference type="ChEBI" id="CHEBI:37565"/>
    </ligand>
</feature>
<dbReference type="PANTHER" id="PTHR45684">
    <property type="entry name" value="RE74312P"/>
    <property type="match status" value="1"/>
</dbReference>
<feature type="binding site" evidence="20">
    <location>
        <position position="55"/>
    </location>
    <ligand>
        <name>Mg(2+)</name>
        <dbReference type="ChEBI" id="CHEBI:18420"/>
    </ligand>
</feature>
<name>A0A8C5FAZ2_GADMO</name>
<evidence type="ECO:0000256" key="17">
    <source>
        <dbReference type="PIRSR" id="PIRSR606687-1"/>
    </source>
</evidence>
<keyword evidence="12 19" id="KW-0342">GTP-binding</keyword>
<dbReference type="SUPFAM" id="SSF52540">
    <property type="entry name" value="P-loop containing nucleoside triphosphate hydrolases"/>
    <property type="match status" value="1"/>
</dbReference>
<dbReference type="GO" id="GO:0032580">
    <property type="term" value="C:Golgi cisterna membrane"/>
    <property type="evidence" value="ECO:0007669"/>
    <property type="project" value="UniProtKB-SubCell"/>
</dbReference>
<protein>
    <recommendedName>
        <fullName evidence="4">small monomeric GTPase</fullName>
        <ecNumber evidence="4">3.6.5.2</ecNumber>
    </recommendedName>
</protein>
<keyword evidence="11 21" id="KW-0333">Golgi apparatus</keyword>
<feature type="binding site" evidence="20">
    <location>
        <position position="72"/>
    </location>
    <ligand>
        <name>Mg(2+)</name>
        <dbReference type="ChEBI" id="CHEBI:18420"/>
    </ligand>
</feature>
<evidence type="ECO:0000313" key="23">
    <source>
        <dbReference type="Proteomes" id="UP000694546"/>
    </source>
</evidence>
<keyword evidence="7" id="KW-0378">Hydrolase</keyword>
<evidence type="ECO:0000256" key="7">
    <source>
        <dbReference type="ARBA" id="ARBA00022801"/>
    </source>
</evidence>
<dbReference type="PRINTS" id="PR00328">
    <property type="entry name" value="SAR1GTPBP"/>
</dbReference>
<comment type="similarity">
    <text evidence="3 21">Belongs to the small GTPase superfamily. SAR1 family.</text>
</comment>
<dbReference type="InterPro" id="IPR005225">
    <property type="entry name" value="Small_GTP-bd"/>
</dbReference>
<keyword evidence="8 21" id="KW-0256">Endoplasmic reticulum</keyword>
<dbReference type="InterPro" id="IPR027417">
    <property type="entry name" value="P-loop_NTPase"/>
</dbReference>
<dbReference type="AlphaFoldDB" id="A0A8C5FAZ2"/>
<reference evidence="22" key="1">
    <citation type="submission" date="2025-08" db="UniProtKB">
        <authorList>
            <consortium name="Ensembl"/>
        </authorList>
    </citation>
    <scope>IDENTIFICATION</scope>
</reference>
<dbReference type="GO" id="GO:0003925">
    <property type="term" value="F:G protein activity"/>
    <property type="evidence" value="ECO:0007669"/>
    <property type="project" value="UniProtKB-EC"/>
</dbReference>
<feature type="binding site" evidence="18">
    <location>
        <position position="150"/>
    </location>
    <ligand>
        <name>GTP</name>
        <dbReference type="ChEBI" id="CHEBI:37565"/>
    </ligand>
</feature>
<feature type="binding site" evidence="18">
    <location>
        <position position="53"/>
    </location>
    <ligand>
        <name>GTP</name>
        <dbReference type="ChEBI" id="CHEBI:37565"/>
    </ligand>
</feature>
<dbReference type="InterPro" id="IPR006687">
    <property type="entry name" value="Small_GTPase_SAR1"/>
</dbReference>
<comment type="catalytic activity">
    <reaction evidence="16">
        <text>GTP + H2O = GDP + phosphate + H(+)</text>
        <dbReference type="Rhea" id="RHEA:19669"/>
        <dbReference type="ChEBI" id="CHEBI:15377"/>
        <dbReference type="ChEBI" id="CHEBI:15378"/>
        <dbReference type="ChEBI" id="CHEBI:37565"/>
        <dbReference type="ChEBI" id="CHEBI:43474"/>
        <dbReference type="ChEBI" id="CHEBI:58189"/>
        <dbReference type="EC" id="3.6.5.2"/>
    </reaction>
    <physiologicalReaction direction="left-to-right" evidence="16">
        <dbReference type="Rhea" id="RHEA:19670"/>
    </physiologicalReaction>
</comment>
<dbReference type="Gene3D" id="3.40.50.300">
    <property type="entry name" value="P-loop containing nucleotide triphosphate hydrolases"/>
    <property type="match status" value="1"/>
</dbReference>
<comment type="subcellular location">
    <subcellularLocation>
        <location evidence="1">Endoplasmic reticulum membrane</location>
        <topology evidence="1">Peripheral membrane protein</topology>
    </subcellularLocation>
    <subcellularLocation>
        <location evidence="15">Golgi apparatus</location>
        <location evidence="15">Golgi stack membrane</location>
        <topology evidence="15">Peripheral membrane protein</topology>
    </subcellularLocation>
    <subcellularLocation>
        <location evidence="2">Lysosome membrane</location>
    </subcellularLocation>
</comment>
<feature type="binding site" evidence="18">
    <location>
        <position position="151"/>
    </location>
    <ligand>
        <name>GTP</name>
        <dbReference type="ChEBI" id="CHEBI:37565"/>
    </ligand>
</feature>
<evidence type="ECO:0000256" key="5">
    <source>
        <dbReference type="ARBA" id="ARBA00022448"/>
    </source>
</evidence>
<evidence type="ECO:0000256" key="9">
    <source>
        <dbReference type="ARBA" id="ARBA00022892"/>
    </source>
</evidence>
<dbReference type="InterPro" id="IPR006689">
    <property type="entry name" value="Small_GTPase_ARF/SAR"/>
</dbReference>
<evidence type="ECO:0000256" key="11">
    <source>
        <dbReference type="ARBA" id="ARBA00023034"/>
    </source>
</evidence>
<evidence type="ECO:0000256" key="12">
    <source>
        <dbReference type="ARBA" id="ARBA00023134"/>
    </source>
</evidence>
<evidence type="ECO:0000256" key="2">
    <source>
        <dbReference type="ARBA" id="ARBA00004656"/>
    </source>
</evidence>
<organism evidence="22 23">
    <name type="scientific">Gadus morhua</name>
    <name type="common">Atlantic cod</name>
    <dbReference type="NCBI Taxonomy" id="8049"/>
    <lineage>
        <taxon>Eukaryota</taxon>
        <taxon>Metazoa</taxon>
        <taxon>Chordata</taxon>
        <taxon>Craniata</taxon>
        <taxon>Vertebrata</taxon>
        <taxon>Euteleostomi</taxon>
        <taxon>Actinopterygii</taxon>
        <taxon>Neopterygii</taxon>
        <taxon>Teleostei</taxon>
        <taxon>Neoteleostei</taxon>
        <taxon>Acanthomorphata</taxon>
        <taxon>Zeiogadaria</taxon>
        <taxon>Gadariae</taxon>
        <taxon>Gadiformes</taxon>
        <taxon>Gadoidei</taxon>
        <taxon>Gadidae</taxon>
        <taxon>Gadus</taxon>
    </lineage>
</organism>
<evidence type="ECO:0000256" key="16">
    <source>
        <dbReference type="ARBA" id="ARBA00047660"/>
    </source>
</evidence>
<reference evidence="22" key="2">
    <citation type="submission" date="2025-09" db="UniProtKB">
        <authorList>
            <consortium name="Ensembl"/>
        </authorList>
    </citation>
    <scope>IDENTIFICATION</scope>
</reference>
<feature type="binding site" evidence="17">
    <location>
        <position position="50"/>
    </location>
    <ligand>
        <name>Mg(2+)</name>
        <dbReference type="ChEBI" id="CHEBI:18420"/>
    </ligand>
</feature>
<keyword evidence="23" id="KW-1185">Reference proteome</keyword>
<dbReference type="Pfam" id="PF00025">
    <property type="entry name" value="Arf"/>
    <property type="match status" value="1"/>
</dbReference>
<evidence type="ECO:0000256" key="21">
    <source>
        <dbReference type="RuleBase" id="RU003926"/>
    </source>
</evidence>
<keyword evidence="13" id="KW-0472">Membrane</keyword>
<keyword evidence="17" id="KW-0460">Magnesium</keyword>
<evidence type="ECO:0000256" key="10">
    <source>
        <dbReference type="ARBA" id="ARBA00022927"/>
    </source>
</evidence>
<feature type="binding site" evidence="19">
    <location>
        <begin position="48"/>
        <end position="55"/>
    </location>
    <ligand>
        <name>GTP</name>
        <dbReference type="ChEBI" id="CHEBI:37565"/>
    </ligand>
</feature>
<dbReference type="Ensembl" id="ENSGMOT00000054638.1">
    <property type="protein sequence ID" value="ENSGMOP00000023348.1"/>
    <property type="gene ID" value="ENSGMOG00000032984.1"/>
</dbReference>
<proteinExistence type="inferred from homology"/>
<evidence type="ECO:0000256" key="6">
    <source>
        <dbReference type="ARBA" id="ARBA00022741"/>
    </source>
</evidence>
<evidence type="ECO:0000256" key="14">
    <source>
        <dbReference type="ARBA" id="ARBA00023228"/>
    </source>
</evidence>
<feature type="binding site" evidence="19">
    <location>
        <position position="94"/>
    </location>
    <ligand>
        <name>GTP</name>
        <dbReference type="ChEBI" id="CHEBI:37565"/>
    </ligand>
</feature>
<dbReference type="PROSITE" id="PS51422">
    <property type="entry name" value="SAR1"/>
    <property type="match status" value="1"/>
</dbReference>
<dbReference type="GO" id="GO:0005765">
    <property type="term" value="C:lysosomal membrane"/>
    <property type="evidence" value="ECO:0007669"/>
    <property type="project" value="UniProtKB-SubCell"/>
</dbReference>
<evidence type="ECO:0000313" key="22">
    <source>
        <dbReference type="Ensembl" id="ENSGMOP00000023348.1"/>
    </source>
</evidence>
<keyword evidence="6 18" id="KW-0547">Nucleotide-binding</keyword>
<evidence type="ECO:0000256" key="3">
    <source>
        <dbReference type="ARBA" id="ARBA00007507"/>
    </source>
</evidence>
<evidence type="ECO:0000256" key="20">
    <source>
        <dbReference type="PIRSR" id="PIRSR606689-2"/>
    </source>
</evidence>
<evidence type="ECO:0000256" key="4">
    <source>
        <dbReference type="ARBA" id="ARBA00011984"/>
    </source>
</evidence>
<keyword evidence="9 21" id="KW-0931">ER-Golgi transport</keyword>
<dbReference type="NCBIfam" id="TIGR00231">
    <property type="entry name" value="small_GTP"/>
    <property type="match status" value="1"/>
</dbReference>
<dbReference type="GO" id="GO:0005789">
    <property type="term" value="C:endoplasmic reticulum membrane"/>
    <property type="evidence" value="ECO:0007669"/>
    <property type="project" value="UniProtKB-SubCell"/>
</dbReference>
<keyword evidence="17" id="KW-0479">Metal-binding</keyword>
<dbReference type="GO" id="GO:0006886">
    <property type="term" value="P:intracellular protein transport"/>
    <property type="evidence" value="ECO:0007669"/>
    <property type="project" value="InterPro"/>
</dbReference>
<dbReference type="GeneTree" id="ENSGT00940000165770"/>
<dbReference type="GO" id="GO:0016192">
    <property type="term" value="P:vesicle-mediated transport"/>
    <property type="evidence" value="ECO:0007669"/>
    <property type="project" value="UniProtKB-KW"/>
</dbReference>
<evidence type="ECO:0000256" key="8">
    <source>
        <dbReference type="ARBA" id="ARBA00022824"/>
    </source>
</evidence>
<evidence type="ECO:0000256" key="18">
    <source>
        <dbReference type="PIRSR" id="PIRSR606687-2"/>
    </source>
</evidence>
<evidence type="ECO:0000256" key="13">
    <source>
        <dbReference type="ARBA" id="ARBA00023136"/>
    </source>
</evidence>
<evidence type="ECO:0000256" key="19">
    <source>
        <dbReference type="PIRSR" id="PIRSR606689-1"/>
    </source>
</evidence>
<feature type="binding site" evidence="18">
    <location>
        <position position="56"/>
    </location>
    <ligand>
        <name>GTP</name>
        <dbReference type="ChEBI" id="CHEBI:37565"/>
    </ligand>
</feature>
<accession>A0A8C5FAZ2</accession>
<keyword evidence="5 21" id="KW-0813">Transport</keyword>
<dbReference type="Proteomes" id="UP000694546">
    <property type="component" value="Chromosome 18"/>
</dbReference>
<keyword evidence="10 21" id="KW-0653">Protein transport</keyword>
<dbReference type="GO" id="GO:0046872">
    <property type="term" value="F:metal ion binding"/>
    <property type="evidence" value="ECO:0007669"/>
    <property type="project" value="UniProtKB-KW"/>
</dbReference>